<keyword evidence="6" id="KW-0520">NAD</keyword>
<evidence type="ECO:0000256" key="2">
    <source>
        <dbReference type="ARBA" id="ARBA00008072"/>
    </source>
</evidence>
<reference evidence="8" key="1">
    <citation type="submission" date="2021-02" db="EMBL/GenBank/DDBJ databases">
        <authorList>
            <person name="Nowell W R."/>
        </authorList>
    </citation>
    <scope>NUCLEOTIDE SEQUENCE</scope>
</reference>
<evidence type="ECO:0000256" key="3">
    <source>
        <dbReference type="ARBA" id="ARBA00022723"/>
    </source>
</evidence>
<dbReference type="EMBL" id="CAJNRG010013609">
    <property type="protein sequence ID" value="CAF2150155.1"/>
    <property type="molecule type" value="Genomic_DNA"/>
</dbReference>
<dbReference type="InterPro" id="IPR020843">
    <property type="entry name" value="ER"/>
</dbReference>
<dbReference type="PANTHER" id="PTHR42940:SF3">
    <property type="entry name" value="ALCOHOL DEHYDROGENASE 1-RELATED"/>
    <property type="match status" value="1"/>
</dbReference>
<protein>
    <recommendedName>
        <fullName evidence="7">Enoyl reductase (ER) domain-containing protein</fullName>
    </recommendedName>
</protein>
<dbReference type="GO" id="GO:0046872">
    <property type="term" value="F:metal ion binding"/>
    <property type="evidence" value="ECO:0007669"/>
    <property type="project" value="UniProtKB-KW"/>
</dbReference>
<dbReference type="CDD" id="cd08231">
    <property type="entry name" value="MDR_TM0436_like"/>
    <property type="match status" value="1"/>
</dbReference>
<accession>A0A816XSH0</accession>
<dbReference type="InterPro" id="IPR013154">
    <property type="entry name" value="ADH-like_N"/>
</dbReference>
<gene>
    <name evidence="8" type="ORF">XDN619_LOCUS28505</name>
</gene>
<dbReference type="AlphaFoldDB" id="A0A816XSH0"/>
<evidence type="ECO:0000256" key="4">
    <source>
        <dbReference type="ARBA" id="ARBA00022833"/>
    </source>
</evidence>
<comment type="similarity">
    <text evidence="2">Belongs to the zinc-containing alcohol dehydrogenase family.</text>
</comment>
<proteinExistence type="inferred from homology"/>
<dbReference type="Gene3D" id="3.90.180.10">
    <property type="entry name" value="Medium-chain alcohol dehydrogenases, catalytic domain"/>
    <property type="match status" value="1"/>
</dbReference>
<name>A0A816XSH0_9BILA</name>
<evidence type="ECO:0000313" key="8">
    <source>
        <dbReference type="EMBL" id="CAF2150155.1"/>
    </source>
</evidence>
<dbReference type="Gene3D" id="3.40.50.720">
    <property type="entry name" value="NAD(P)-binding Rossmann-like Domain"/>
    <property type="match status" value="1"/>
</dbReference>
<dbReference type="SMART" id="SM00829">
    <property type="entry name" value="PKS_ER"/>
    <property type="match status" value="1"/>
</dbReference>
<sequence length="398" mass="43876">MKFDQSMIVTGVLIRVFNTKVTRICRSFCSIQKSSEMINAQNTYPISGARTVFNGLNSETMFVAQTAPLPELALGEILVKVRLASICMSDVHTITGQRIEPTPSVLGHEAVVEVVSHRRPESDLAVGDRLTFSIADSCGQCEFCLAGFNQKCVQLFKYGHAKLSDGSGYNGCYATHIIIRRGTHVVKVPQTISDRCAAPINCALATTMCAMEYVPKIKNGRAFVQGDGMLGLYTCAALHEYGYEIVYCSGTRLQRSPFIDRFGAIPLYNDEILTEETNKIDVVVEVCGVPNVVNDGIRMLKPGGLYLFVGMVHPNSKLDITGEQIIRKCLTIKGIHNYASRHLDQAVQFLEKTINKYPYEELMGPTYNLSALSDAMKIAIEKKHGRILVSPNTSTESN</sequence>
<evidence type="ECO:0000259" key="7">
    <source>
        <dbReference type="SMART" id="SM00829"/>
    </source>
</evidence>
<organism evidence="8 9">
    <name type="scientific">Rotaria magnacalcarata</name>
    <dbReference type="NCBI Taxonomy" id="392030"/>
    <lineage>
        <taxon>Eukaryota</taxon>
        <taxon>Metazoa</taxon>
        <taxon>Spiralia</taxon>
        <taxon>Gnathifera</taxon>
        <taxon>Rotifera</taxon>
        <taxon>Eurotatoria</taxon>
        <taxon>Bdelloidea</taxon>
        <taxon>Philodinida</taxon>
        <taxon>Philodinidae</taxon>
        <taxon>Rotaria</taxon>
    </lineage>
</organism>
<keyword evidence="5" id="KW-0560">Oxidoreductase</keyword>
<dbReference type="SUPFAM" id="SSF51735">
    <property type="entry name" value="NAD(P)-binding Rossmann-fold domains"/>
    <property type="match status" value="1"/>
</dbReference>
<dbReference type="GO" id="GO:0004022">
    <property type="term" value="F:alcohol dehydrogenase (NAD+) activity"/>
    <property type="evidence" value="ECO:0007669"/>
    <property type="project" value="TreeGrafter"/>
</dbReference>
<evidence type="ECO:0000256" key="5">
    <source>
        <dbReference type="ARBA" id="ARBA00023002"/>
    </source>
</evidence>
<evidence type="ECO:0000256" key="1">
    <source>
        <dbReference type="ARBA" id="ARBA00001947"/>
    </source>
</evidence>
<evidence type="ECO:0000313" key="9">
    <source>
        <dbReference type="Proteomes" id="UP000663887"/>
    </source>
</evidence>
<comment type="cofactor">
    <cofactor evidence="1">
        <name>Zn(2+)</name>
        <dbReference type="ChEBI" id="CHEBI:29105"/>
    </cofactor>
</comment>
<keyword evidence="3" id="KW-0479">Metal-binding</keyword>
<keyword evidence="4" id="KW-0862">Zinc</keyword>
<dbReference type="GO" id="GO:0005737">
    <property type="term" value="C:cytoplasm"/>
    <property type="evidence" value="ECO:0007669"/>
    <property type="project" value="TreeGrafter"/>
</dbReference>
<evidence type="ECO:0000256" key="6">
    <source>
        <dbReference type="ARBA" id="ARBA00023027"/>
    </source>
</evidence>
<dbReference type="Pfam" id="PF16912">
    <property type="entry name" value="Glu_dehyd_C"/>
    <property type="match status" value="1"/>
</dbReference>
<dbReference type="InterPro" id="IPR011032">
    <property type="entry name" value="GroES-like_sf"/>
</dbReference>
<dbReference type="Proteomes" id="UP000663887">
    <property type="component" value="Unassembled WGS sequence"/>
</dbReference>
<dbReference type="Pfam" id="PF08240">
    <property type="entry name" value="ADH_N"/>
    <property type="match status" value="1"/>
</dbReference>
<feature type="domain" description="Enoyl reductase (ER)" evidence="7">
    <location>
        <begin position="55"/>
        <end position="389"/>
    </location>
</feature>
<dbReference type="InterPro" id="IPR031640">
    <property type="entry name" value="Glu_dehyd_C"/>
</dbReference>
<dbReference type="PANTHER" id="PTHR42940">
    <property type="entry name" value="ALCOHOL DEHYDROGENASE 1-RELATED"/>
    <property type="match status" value="1"/>
</dbReference>
<comment type="caution">
    <text evidence="8">The sequence shown here is derived from an EMBL/GenBank/DDBJ whole genome shotgun (WGS) entry which is preliminary data.</text>
</comment>
<dbReference type="SUPFAM" id="SSF50129">
    <property type="entry name" value="GroES-like"/>
    <property type="match status" value="1"/>
</dbReference>
<dbReference type="InterPro" id="IPR036291">
    <property type="entry name" value="NAD(P)-bd_dom_sf"/>
</dbReference>